<evidence type="ECO:0000256" key="1">
    <source>
        <dbReference type="ARBA" id="ARBA00022801"/>
    </source>
</evidence>
<name>A0A316FWC8_9GAMM</name>
<feature type="binding site" evidence="2">
    <location>
        <position position="55"/>
    </location>
    <ligand>
        <name>substrate</name>
    </ligand>
</feature>
<dbReference type="EMBL" id="QGGU01000013">
    <property type="protein sequence ID" value="PWK46357.1"/>
    <property type="molecule type" value="Genomic_DNA"/>
</dbReference>
<comment type="caution">
    <text evidence="3">The sequence shown here is derived from an EMBL/GenBank/DDBJ whole genome shotgun (WGS) entry which is preliminary data.</text>
</comment>
<feature type="binding site" evidence="2">
    <location>
        <begin position="5"/>
        <end position="12"/>
    </location>
    <ligand>
        <name>substrate</name>
    </ligand>
</feature>
<dbReference type="GO" id="GO:0005829">
    <property type="term" value="C:cytosol"/>
    <property type="evidence" value="ECO:0007669"/>
    <property type="project" value="TreeGrafter"/>
</dbReference>
<dbReference type="Proteomes" id="UP000245790">
    <property type="component" value="Unassembled WGS sequence"/>
</dbReference>
<evidence type="ECO:0000313" key="4">
    <source>
        <dbReference type="Proteomes" id="UP000245790"/>
    </source>
</evidence>
<dbReference type="InterPro" id="IPR051695">
    <property type="entry name" value="Phosphoglycerate_Mutase"/>
</dbReference>
<dbReference type="PROSITE" id="PS00175">
    <property type="entry name" value="PG_MUTASE"/>
    <property type="match status" value="1"/>
</dbReference>
<dbReference type="InterPro" id="IPR029033">
    <property type="entry name" value="His_PPase_superfam"/>
</dbReference>
<reference evidence="3 4" key="1">
    <citation type="submission" date="2018-05" db="EMBL/GenBank/DDBJ databases">
        <title>Genomic Encyclopedia of Type Strains, Phase IV (KMG-IV): sequencing the most valuable type-strain genomes for metagenomic binning, comparative biology and taxonomic classification.</title>
        <authorList>
            <person name="Goeker M."/>
        </authorList>
    </citation>
    <scope>NUCLEOTIDE SEQUENCE [LARGE SCALE GENOMIC DNA]</scope>
    <source>
        <strain evidence="3 4">DSM 25350</strain>
    </source>
</reference>
<dbReference type="RefSeq" id="WP_170115276.1">
    <property type="nucleotide sequence ID" value="NZ_QGGU01000013.1"/>
</dbReference>
<dbReference type="SMART" id="SM00855">
    <property type="entry name" value="PGAM"/>
    <property type="match status" value="1"/>
</dbReference>
<protein>
    <submittedName>
        <fullName evidence="3">Histidine phosphatase superfamily protein (Branch 1)</fullName>
    </submittedName>
</protein>
<keyword evidence="4" id="KW-1185">Reference proteome</keyword>
<dbReference type="AlphaFoldDB" id="A0A316FWC8"/>
<dbReference type="CDD" id="cd07067">
    <property type="entry name" value="HP_PGM_like"/>
    <property type="match status" value="1"/>
</dbReference>
<dbReference type="Gene3D" id="3.40.50.1240">
    <property type="entry name" value="Phosphoglycerate mutase-like"/>
    <property type="match status" value="1"/>
</dbReference>
<dbReference type="PANTHER" id="PTHR46517:SF1">
    <property type="entry name" value="FRUCTOSE-2,6-BISPHOSPHATASE TIGAR"/>
    <property type="match status" value="1"/>
</dbReference>
<gene>
    <name evidence="3" type="ORF">C8D97_11340</name>
</gene>
<dbReference type="PANTHER" id="PTHR46517">
    <property type="entry name" value="FRUCTOSE-2,6-BISPHOSPHATASE TIGAR"/>
    <property type="match status" value="1"/>
</dbReference>
<dbReference type="GO" id="GO:0004331">
    <property type="term" value="F:fructose-2,6-bisphosphate 2-phosphatase activity"/>
    <property type="evidence" value="ECO:0007669"/>
    <property type="project" value="TreeGrafter"/>
</dbReference>
<dbReference type="GO" id="GO:0045820">
    <property type="term" value="P:negative regulation of glycolytic process"/>
    <property type="evidence" value="ECO:0007669"/>
    <property type="project" value="TreeGrafter"/>
</dbReference>
<evidence type="ECO:0000313" key="3">
    <source>
        <dbReference type="EMBL" id="PWK46357.1"/>
    </source>
</evidence>
<dbReference type="InterPro" id="IPR001345">
    <property type="entry name" value="PG/BPGM_mutase_AS"/>
</dbReference>
<sequence length="92" mass="10467">FYLARHGETEWNRIKRLQGRLDSPLTEQGIQQANDLAASMTNYSVDAVITSPLLRARRTAEICQQQLNVPFLLMIFCRNVILVTGNNNCLMT</sequence>
<dbReference type="GO" id="GO:0043456">
    <property type="term" value="P:regulation of pentose-phosphate shunt"/>
    <property type="evidence" value="ECO:0007669"/>
    <property type="project" value="TreeGrafter"/>
</dbReference>
<accession>A0A316FWC8</accession>
<organism evidence="3 4">
    <name type="scientific">Pleionea mediterranea</name>
    <dbReference type="NCBI Taxonomy" id="523701"/>
    <lineage>
        <taxon>Bacteria</taxon>
        <taxon>Pseudomonadati</taxon>
        <taxon>Pseudomonadota</taxon>
        <taxon>Gammaproteobacteria</taxon>
        <taxon>Oceanospirillales</taxon>
        <taxon>Pleioneaceae</taxon>
        <taxon>Pleionea</taxon>
    </lineage>
</organism>
<proteinExistence type="predicted"/>
<dbReference type="InterPro" id="IPR013078">
    <property type="entry name" value="His_Pase_superF_clade-1"/>
</dbReference>
<dbReference type="SUPFAM" id="SSF53254">
    <property type="entry name" value="Phosphoglycerate mutase-like"/>
    <property type="match status" value="1"/>
</dbReference>
<dbReference type="Pfam" id="PF00300">
    <property type="entry name" value="His_Phos_1"/>
    <property type="match status" value="1"/>
</dbReference>
<keyword evidence="1" id="KW-0378">Hydrolase</keyword>
<evidence type="ECO:0000256" key="2">
    <source>
        <dbReference type="PIRSR" id="PIRSR613078-2"/>
    </source>
</evidence>
<feature type="non-terminal residue" evidence="3">
    <location>
        <position position="1"/>
    </location>
</feature>